<evidence type="ECO:0000313" key="6">
    <source>
        <dbReference type="Proteomes" id="UP001165069"/>
    </source>
</evidence>
<name>A0ABQ5QBF6_9BACT</name>
<sequence>MPGLSIRLASLFSLLLLALPLVRAAGIPVSGRMVFRPHGAAEGLEHMSLTCLAQDQAGFLWVGTEGGAYRYDGTSFRLWSLPEGLPSAWVRTFASGPEGNLWIGTRAGLCWFKEGRIHLLDVKDPLAHALIHQVTTDDRGRIWVASQQGLFCNEGGASGFHPVPGWSEGPAFSLARDGSAMWVGGTSTLWRLADGSPPATWSSRQGLSAEPVKALHMTRTGDLWIRTPSQLRLLRRGAATAILPAQGLPPVAVSFYEESLCADGSGGVFVPTAKGLLHFPAAGPWRLLGEDRGIPNGWANQALVDRAGNLWLSSLGLHLLQGNGSWQNYTRLDGLPGDTTWGLLRDREGTLWVSTSNGLARMEASGPRAFPPGAGLVLYTLTEAADGSIWGAGEHPFLVRISPDRRSLSRIPLPPSPAMAIPVAIAFDAAGTLWIATSNEGLWQLQAPHGRRHFQHVDLPGSGDLGQLTALHVDARQRLWVSTGRGLACLDRGVWRMFGAEVGLHASPLWAMAPMPDGTAWLGYLEPVGLTHLDLNGETPRLLEHRTRKNGLASDSIYSLVADPSGSLWVGGPRGVQRLQGQNQRLFRREDGLIGTDCNPFSTWADADGGLWFGSTTGLLHHLPEASGTATEAPRTVLMSLRLGSKAWDLPSEETRELGSVSYRDRTLSARFTSLDYQQEGRLHFQGRLLGLEEEWMDLGTRDLRYSTLPPGRYELQVRAFLEGEPPGPMASARFQIQYPWWARWWMWILGIGAMHVIGRAGFRWRTGRLRRRNEELQTLVQQRTEALELSNLALEAISTTDPLTGLRNRRYLSQELPPVLSLILRSQRSGAAGSEAFLVFALLDIDHFKRVNDTWSHEAGDRALRQIADILRHVARESDFLVRWGGEEILFVGRTTDLDGAAAVVARLHQAIREQPLDLGVSVPVPLTCSIGFSIFPFQTDHPEATSWEDQIRLADRCLYAMKRSGRDGWLGVAGRAGAEASASGFEDAPAESVLADQVALRASDQRPLVWDSEGGA</sequence>
<gene>
    <name evidence="5" type="ORF">GETHLI_06590</name>
</gene>
<evidence type="ECO:0000259" key="4">
    <source>
        <dbReference type="PROSITE" id="PS50887"/>
    </source>
</evidence>
<keyword evidence="3" id="KW-0472">Membrane</keyword>
<proteinExistence type="predicted"/>
<dbReference type="InterPro" id="IPR029787">
    <property type="entry name" value="Nucleotide_cyclase"/>
</dbReference>
<dbReference type="PANTHER" id="PTHR45138">
    <property type="entry name" value="REGULATORY COMPONENTS OF SENSORY TRANSDUCTION SYSTEM"/>
    <property type="match status" value="1"/>
</dbReference>
<dbReference type="PANTHER" id="PTHR45138:SF9">
    <property type="entry name" value="DIGUANYLATE CYCLASE DGCM-RELATED"/>
    <property type="match status" value="1"/>
</dbReference>
<comment type="catalytic activity">
    <reaction evidence="2">
        <text>2 GTP = 3',3'-c-di-GMP + 2 diphosphate</text>
        <dbReference type="Rhea" id="RHEA:24898"/>
        <dbReference type="ChEBI" id="CHEBI:33019"/>
        <dbReference type="ChEBI" id="CHEBI:37565"/>
        <dbReference type="ChEBI" id="CHEBI:58805"/>
        <dbReference type="EC" id="2.7.7.65"/>
    </reaction>
</comment>
<dbReference type="EC" id="2.7.7.65" evidence="1"/>
<reference evidence="5 6" key="1">
    <citation type="journal article" date="2023" name="Antonie Van Leeuwenhoek">
        <title>Mesoterricola silvestris gen. nov., sp. nov., Mesoterricola sediminis sp. nov., Geothrix oryzae sp. nov., Geothrix edaphica sp. nov., Geothrix rubra sp. nov., and Geothrix limicola sp. nov., six novel members of Acidobacteriota isolated from soils.</title>
        <authorList>
            <person name="Itoh H."/>
            <person name="Sugisawa Y."/>
            <person name="Mise K."/>
            <person name="Xu Z."/>
            <person name="Kuniyasu M."/>
            <person name="Ushijima N."/>
            <person name="Kawano K."/>
            <person name="Kobayashi E."/>
            <person name="Shiratori Y."/>
            <person name="Masuda Y."/>
            <person name="Senoo K."/>
        </authorList>
    </citation>
    <scope>NUCLEOTIDE SEQUENCE [LARGE SCALE GENOMIC DNA]</scope>
    <source>
        <strain evidence="5 6">Red804</strain>
    </source>
</reference>
<dbReference type="Pfam" id="PF00990">
    <property type="entry name" value="GGDEF"/>
    <property type="match status" value="1"/>
</dbReference>
<feature type="domain" description="GGDEF" evidence="4">
    <location>
        <begin position="837"/>
        <end position="976"/>
    </location>
</feature>
<evidence type="ECO:0000256" key="1">
    <source>
        <dbReference type="ARBA" id="ARBA00012528"/>
    </source>
</evidence>
<dbReference type="InterPro" id="IPR015943">
    <property type="entry name" value="WD40/YVTN_repeat-like_dom_sf"/>
</dbReference>
<dbReference type="Gene3D" id="2.60.40.10">
    <property type="entry name" value="Immunoglobulins"/>
    <property type="match status" value="1"/>
</dbReference>
<comment type="caution">
    <text evidence="5">The sequence shown here is derived from an EMBL/GenBank/DDBJ whole genome shotgun (WGS) entry which is preliminary data.</text>
</comment>
<dbReference type="Proteomes" id="UP001165069">
    <property type="component" value="Unassembled WGS sequence"/>
</dbReference>
<dbReference type="CDD" id="cd01949">
    <property type="entry name" value="GGDEF"/>
    <property type="match status" value="1"/>
</dbReference>
<evidence type="ECO:0000313" key="5">
    <source>
        <dbReference type="EMBL" id="GLH72157.1"/>
    </source>
</evidence>
<evidence type="ECO:0000256" key="3">
    <source>
        <dbReference type="SAM" id="Phobius"/>
    </source>
</evidence>
<dbReference type="EMBL" id="BSDE01000001">
    <property type="protein sequence ID" value="GLH72157.1"/>
    <property type="molecule type" value="Genomic_DNA"/>
</dbReference>
<keyword evidence="3" id="KW-1133">Transmembrane helix</keyword>
<dbReference type="NCBIfam" id="TIGR00254">
    <property type="entry name" value="GGDEF"/>
    <property type="match status" value="1"/>
</dbReference>
<feature type="transmembrane region" description="Helical" evidence="3">
    <location>
        <begin position="745"/>
        <end position="763"/>
    </location>
</feature>
<dbReference type="PROSITE" id="PS50887">
    <property type="entry name" value="GGDEF"/>
    <property type="match status" value="1"/>
</dbReference>
<evidence type="ECO:0000256" key="2">
    <source>
        <dbReference type="ARBA" id="ARBA00034247"/>
    </source>
</evidence>
<protein>
    <recommendedName>
        <fullName evidence="1">diguanylate cyclase</fullName>
        <ecNumber evidence="1">2.7.7.65</ecNumber>
    </recommendedName>
</protein>
<organism evidence="5 6">
    <name type="scientific">Geothrix limicola</name>
    <dbReference type="NCBI Taxonomy" id="2927978"/>
    <lineage>
        <taxon>Bacteria</taxon>
        <taxon>Pseudomonadati</taxon>
        <taxon>Acidobacteriota</taxon>
        <taxon>Holophagae</taxon>
        <taxon>Holophagales</taxon>
        <taxon>Holophagaceae</taxon>
        <taxon>Geothrix</taxon>
    </lineage>
</organism>
<keyword evidence="6" id="KW-1185">Reference proteome</keyword>
<dbReference type="InterPro" id="IPR000160">
    <property type="entry name" value="GGDEF_dom"/>
</dbReference>
<dbReference type="InterPro" id="IPR011110">
    <property type="entry name" value="Reg_prop"/>
</dbReference>
<dbReference type="Pfam" id="PF07494">
    <property type="entry name" value="Reg_prop"/>
    <property type="match status" value="3"/>
</dbReference>
<dbReference type="InterPro" id="IPR050469">
    <property type="entry name" value="Diguanylate_Cyclase"/>
</dbReference>
<dbReference type="Gene3D" id="2.130.10.10">
    <property type="entry name" value="YVTN repeat-like/Quinoprotein amine dehydrogenase"/>
    <property type="match status" value="4"/>
</dbReference>
<accession>A0ABQ5QBF6</accession>
<dbReference type="SMART" id="SM00267">
    <property type="entry name" value="GGDEF"/>
    <property type="match status" value="1"/>
</dbReference>
<dbReference type="SUPFAM" id="SSF55073">
    <property type="entry name" value="Nucleotide cyclase"/>
    <property type="match status" value="1"/>
</dbReference>
<keyword evidence="3" id="KW-0812">Transmembrane</keyword>
<dbReference type="Gene3D" id="3.30.70.270">
    <property type="match status" value="1"/>
</dbReference>
<dbReference type="RefSeq" id="WP_285570279.1">
    <property type="nucleotide sequence ID" value="NZ_BSDE01000001.1"/>
</dbReference>
<dbReference type="InterPro" id="IPR013783">
    <property type="entry name" value="Ig-like_fold"/>
</dbReference>
<dbReference type="SUPFAM" id="SSF63829">
    <property type="entry name" value="Calcium-dependent phosphotriesterase"/>
    <property type="match status" value="2"/>
</dbReference>
<dbReference type="InterPro" id="IPR043128">
    <property type="entry name" value="Rev_trsase/Diguanyl_cyclase"/>
</dbReference>